<feature type="domain" description="Solute-binding protein family 3/N-terminal" evidence="6">
    <location>
        <begin position="39"/>
        <end position="274"/>
    </location>
</feature>
<dbReference type="PANTHER" id="PTHR35936:SF17">
    <property type="entry name" value="ARGININE-BINDING EXTRACELLULAR PROTEIN ARTP"/>
    <property type="match status" value="1"/>
</dbReference>
<dbReference type="PROSITE" id="PS51257">
    <property type="entry name" value="PROKAR_LIPOPROTEIN"/>
    <property type="match status" value="1"/>
</dbReference>
<proteinExistence type="inferred from homology"/>
<reference evidence="7" key="1">
    <citation type="submission" date="2024-06" db="EMBL/GenBank/DDBJ databases">
        <title>Mesorhizobium karijinii sp. nov., a symbiont of the iconic Swainsona formosa from arid Australia.</title>
        <authorList>
            <person name="Hill Y.J."/>
            <person name="Watkin E.L.J."/>
            <person name="O'Hara G.W."/>
            <person name="Terpolilli J."/>
            <person name="Tye M.L."/>
            <person name="Kohlmeier M.G."/>
        </authorList>
    </citation>
    <scope>NUCLEOTIDE SEQUENCE</scope>
    <source>
        <strain evidence="7">WSM2240</strain>
    </source>
</reference>
<name>A0AAU8CU62_9HYPH</name>
<dbReference type="GO" id="GO:0030313">
    <property type="term" value="C:cell envelope"/>
    <property type="evidence" value="ECO:0007669"/>
    <property type="project" value="UniProtKB-SubCell"/>
</dbReference>
<dbReference type="Gene3D" id="3.40.190.10">
    <property type="entry name" value="Periplasmic binding protein-like II"/>
    <property type="match status" value="2"/>
</dbReference>
<protein>
    <submittedName>
        <fullName evidence="7">Transporter substrate-binding domain-containing protein</fullName>
    </submittedName>
</protein>
<accession>A0AAU8CU62</accession>
<dbReference type="EMBL" id="CP159253">
    <property type="protein sequence ID" value="XCG49868.1"/>
    <property type="molecule type" value="Genomic_DNA"/>
</dbReference>
<dbReference type="PROSITE" id="PS01039">
    <property type="entry name" value="SBP_BACTERIAL_3"/>
    <property type="match status" value="1"/>
</dbReference>
<evidence type="ECO:0000256" key="2">
    <source>
        <dbReference type="ARBA" id="ARBA00010333"/>
    </source>
</evidence>
<comment type="similarity">
    <text evidence="2 4">Belongs to the bacterial solute-binding protein 3 family.</text>
</comment>
<dbReference type="SMART" id="SM00062">
    <property type="entry name" value="PBPb"/>
    <property type="match status" value="1"/>
</dbReference>
<evidence type="ECO:0000256" key="5">
    <source>
        <dbReference type="SAM" id="SignalP"/>
    </source>
</evidence>
<evidence type="ECO:0000256" key="3">
    <source>
        <dbReference type="ARBA" id="ARBA00022729"/>
    </source>
</evidence>
<dbReference type="SUPFAM" id="SSF53850">
    <property type="entry name" value="Periplasmic binding protein-like II"/>
    <property type="match status" value="1"/>
</dbReference>
<dbReference type="AlphaFoldDB" id="A0AAU8CU62"/>
<organism evidence="7">
    <name type="scientific">Mesorhizobium sp. WSM2240</name>
    <dbReference type="NCBI Taxonomy" id="3228851"/>
    <lineage>
        <taxon>Bacteria</taxon>
        <taxon>Pseudomonadati</taxon>
        <taxon>Pseudomonadota</taxon>
        <taxon>Alphaproteobacteria</taxon>
        <taxon>Hyphomicrobiales</taxon>
        <taxon>Phyllobacteriaceae</taxon>
        <taxon>Mesorhizobium</taxon>
    </lineage>
</organism>
<feature type="chain" id="PRO_5043874003" evidence="5">
    <location>
        <begin position="23"/>
        <end position="279"/>
    </location>
</feature>
<evidence type="ECO:0000256" key="1">
    <source>
        <dbReference type="ARBA" id="ARBA00004196"/>
    </source>
</evidence>
<comment type="subcellular location">
    <subcellularLocation>
        <location evidence="1">Cell envelope</location>
    </subcellularLocation>
</comment>
<dbReference type="PANTHER" id="PTHR35936">
    <property type="entry name" value="MEMBRANE-BOUND LYTIC MUREIN TRANSGLYCOSYLASE F"/>
    <property type="match status" value="1"/>
</dbReference>
<dbReference type="InterPro" id="IPR001638">
    <property type="entry name" value="Solute-binding_3/MltF_N"/>
</dbReference>
<dbReference type="InterPro" id="IPR018313">
    <property type="entry name" value="SBP_3_CS"/>
</dbReference>
<dbReference type="Pfam" id="PF00497">
    <property type="entry name" value="SBP_bac_3"/>
    <property type="match status" value="1"/>
</dbReference>
<feature type="signal peptide" evidence="5">
    <location>
        <begin position="1"/>
        <end position="22"/>
    </location>
</feature>
<evidence type="ECO:0000313" key="7">
    <source>
        <dbReference type="EMBL" id="XCG49868.1"/>
    </source>
</evidence>
<dbReference type="RefSeq" id="WP_353642603.1">
    <property type="nucleotide sequence ID" value="NZ_CP159253.1"/>
</dbReference>
<evidence type="ECO:0000256" key="4">
    <source>
        <dbReference type="RuleBase" id="RU003744"/>
    </source>
</evidence>
<evidence type="ECO:0000259" key="6">
    <source>
        <dbReference type="SMART" id="SM00062"/>
    </source>
</evidence>
<sequence>MNKLMKMLAAAASLAVACVASATTADAGAVLDRVLATKTLTVAAGTDWAPMSFLNDKHELDGYDVEVAKGIAKYLGVEAKFVTPGWDIITAGKWEGRWDMALGQMVPTKARTDKFDFPAIYFYTRTIALVHKDSKATKLSDLDGKVVGVTANTADETYANHTLTPNWINAKPIQFQFTPGQVKTYQSNSIAYDDLRLGDGLRLDAVLMTEQELPNLLKAGYPFKQLGDPLFSSPSAIPVLHGDKEFSDKIAAAIKSMRDDGTLSKLSTKWYGVDYTVEQ</sequence>
<keyword evidence="3 5" id="KW-0732">Signal</keyword>
<gene>
    <name evidence="7" type="ORF">ABVK50_04880</name>
</gene>